<gene>
    <name evidence="2" type="ORF">VOLCADRAFT_99898</name>
</gene>
<evidence type="ECO:0000313" key="2">
    <source>
        <dbReference type="EMBL" id="EFJ40331.1"/>
    </source>
</evidence>
<dbReference type="InParanoid" id="D8UIX6"/>
<name>D8UIX6_VOLCA</name>
<keyword evidence="3" id="KW-1185">Reference proteome</keyword>
<feature type="region of interest" description="Disordered" evidence="1">
    <location>
        <begin position="75"/>
        <end position="94"/>
    </location>
</feature>
<feature type="compositionally biased region" description="Polar residues" evidence="1">
    <location>
        <begin position="19"/>
        <end position="32"/>
    </location>
</feature>
<sequence length="188" mass="19535">MGNKLPTLSKAKARAVSKGNVSGASLLGQQPGTGIDDSTLEAELRAAHENALKLTAGVDLLADELRLEQQLAALDGEPLDDENNGGVAGQDDDLDLDALDPEELAELEGELQGPTGLSARRRAGLKPRRNTPPLSPYIQYSGPPASAAQAMSPNTRSPLPGGAAPGARSVSDAVYRWGVVVVLRVLRA</sequence>
<evidence type="ECO:0000256" key="1">
    <source>
        <dbReference type="SAM" id="MobiDB-lite"/>
    </source>
</evidence>
<dbReference type="Proteomes" id="UP000001058">
    <property type="component" value="Unassembled WGS sequence"/>
</dbReference>
<dbReference type="RefSeq" id="XP_002958594.1">
    <property type="nucleotide sequence ID" value="XM_002958548.1"/>
</dbReference>
<dbReference type="KEGG" id="vcn:VOLCADRAFT_99898"/>
<dbReference type="AlphaFoldDB" id="D8UIX6"/>
<dbReference type="GeneID" id="9628074"/>
<dbReference type="EMBL" id="GL378419">
    <property type="protein sequence ID" value="EFJ40331.1"/>
    <property type="molecule type" value="Genomic_DNA"/>
</dbReference>
<feature type="compositionally biased region" description="Basic residues" evidence="1">
    <location>
        <begin position="119"/>
        <end position="129"/>
    </location>
</feature>
<protein>
    <submittedName>
        <fullName evidence="2">Uncharacterized protein</fullName>
    </submittedName>
</protein>
<accession>D8UIX6</accession>
<dbReference type="OrthoDB" id="10624770at2759"/>
<feature type="region of interest" description="Disordered" evidence="1">
    <location>
        <begin position="1"/>
        <end position="34"/>
    </location>
</feature>
<reference evidence="2 3" key="1">
    <citation type="journal article" date="2010" name="Science">
        <title>Genomic analysis of organismal complexity in the multicellular green alga Volvox carteri.</title>
        <authorList>
            <person name="Prochnik S.E."/>
            <person name="Umen J."/>
            <person name="Nedelcu A.M."/>
            <person name="Hallmann A."/>
            <person name="Miller S.M."/>
            <person name="Nishii I."/>
            <person name="Ferris P."/>
            <person name="Kuo A."/>
            <person name="Mitros T."/>
            <person name="Fritz-Laylin L.K."/>
            <person name="Hellsten U."/>
            <person name="Chapman J."/>
            <person name="Simakov O."/>
            <person name="Rensing S.A."/>
            <person name="Terry A."/>
            <person name="Pangilinan J."/>
            <person name="Kapitonov V."/>
            <person name="Jurka J."/>
            <person name="Salamov A."/>
            <person name="Shapiro H."/>
            <person name="Schmutz J."/>
            <person name="Grimwood J."/>
            <person name="Lindquist E."/>
            <person name="Lucas S."/>
            <person name="Grigoriev I.V."/>
            <person name="Schmitt R."/>
            <person name="Kirk D."/>
            <person name="Rokhsar D.S."/>
        </authorList>
    </citation>
    <scope>NUCLEOTIDE SEQUENCE [LARGE SCALE GENOMIC DNA]</scope>
    <source>
        <strain evidence="3">f. Nagariensis / Eve</strain>
    </source>
</reference>
<feature type="region of interest" description="Disordered" evidence="1">
    <location>
        <begin position="112"/>
        <end position="168"/>
    </location>
</feature>
<organism evidence="3">
    <name type="scientific">Volvox carteri f. nagariensis</name>
    <dbReference type="NCBI Taxonomy" id="3068"/>
    <lineage>
        <taxon>Eukaryota</taxon>
        <taxon>Viridiplantae</taxon>
        <taxon>Chlorophyta</taxon>
        <taxon>core chlorophytes</taxon>
        <taxon>Chlorophyceae</taxon>
        <taxon>CS clade</taxon>
        <taxon>Chlamydomonadales</taxon>
        <taxon>Volvocaceae</taxon>
        <taxon>Volvox</taxon>
    </lineage>
</organism>
<evidence type="ECO:0000313" key="3">
    <source>
        <dbReference type="Proteomes" id="UP000001058"/>
    </source>
</evidence>
<proteinExistence type="predicted"/>